<evidence type="ECO:0008006" key="3">
    <source>
        <dbReference type="Google" id="ProtNLM"/>
    </source>
</evidence>
<name>A0A6V8L3A4_9ACTN</name>
<protein>
    <recommendedName>
        <fullName evidence="3">Carboxypeptidase regulatory-like domain-containing protein</fullName>
    </recommendedName>
</protein>
<keyword evidence="2" id="KW-1185">Reference proteome</keyword>
<accession>A0A6V8L3A4</accession>
<gene>
    <name evidence="1" type="ORF">Prum_030900</name>
</gene>
<proteinExistence type="predicted"/>
<comment type="caution">
    <text evidence="1">The sequence shown here is derived from an EMBL/GenBank/DDBJ whole genome shotgun (WGS) entry which is preliminary data.</text>
</comment>
<evidence type="ECO:0000313" key="1">
    <source>
        <dbReference type="EMBL" id="GFJ89448.1"/>
    </source>
</evidence>
<sequence>MTGVTDDQMVLRAVHDMWESLDPVPVDLADRVLFTLQLEDLEFELMRLQEALAPMGARGAETASTVTFSAESLTVMVTVSDSGPHHRRIDGWIAPGGALRVELRTPRGVHETHADADGRFAFAEVPSGLVQIMIHPTNGATVPLHRPVVTPPVQL</sequence>
<organism evidence="1 2">
    <name type="scientific">Phytohabitans rumicis</name>
    <dbReference type="NCBI Taxonomy" id="1076125"/>
    <lineage>
        <taxon>Bacteria</taxon>
        <taxon>Bacillati</taxon>
        <taxon>Actinomycetota</taxon>
        <taxon>Actinomycetes</taxon>
        <taxon>Micromonosporales</taxon>
        <taxon>Micromonosporaceae</taxon>
    </lineage>
</organism>
<evidence type="ECO:0000313" key="2">
    <source>
        <dbReference type="Proteomes" id="UP000482960"/>
    </source>
</evidence>
<dbReference type="EMBL" id="BLPG01000001">
    <property type="protein sequence ID" value="GFJ89448.1"/>
    <property type="molecule type" value="Genomic_DNA"/>
</dbReference>
<dbReference type="Proteomes" id="UP000482960">
    <property type="component" value="Unassembled WGS sequence"/>
</dbReference>
<reference evidence="1 2" key="1">
    <citation type="submission" date="2020-03" db="EMBL/GenBank/DDBJ databases">
        <title>Whole genome shotgun sequence of Phytohabitans rumicis NBRC 108638.</title>
        <authorList>
            <person name="Komaki H."/>
            <person name="Tamura T."/>
        </authorList>
    </citation>
    <scope>NUCLEOTIDE SEQUENCE [LARGE SCALE GENOMIC DNA]</scope>
    <source>
        <strain evidence="1 2">NBRC 108638</strain>
    </source>
</reference>
<reference evidence="1 2" key="2">
    <citation type="submission" date="2020-03" db="EMBL/GenBank/DDBJ databases">
        <authorList>
            <person name="Ichikawa N."/>
            <person name="Kimura A."/>
            <person name="Kitahashi Y."/>
            <person name="Uohara A."/>
        </authorList>
    </citation>
    <scope>NUCLEOTIDE SEQUENCE [LARGE SCALE GENOMIC DNA]</scope>
    <source>
        <strain evidence="1 2">NBRC 108638</strain>
    </source>
</reference>
<dbReference type="AlphaFoldDB" id="A0A6V8L3A4"/>